<organism evidence="1 2">
    <name type="scientific">Duganella aquatilis</name>
    <dbReference type="NCBI Taxonomy" id="2666082"/>
    <lineage>
        <taxon>Bacteria</taxon>
        <taxon>Pseudomonadati</taxon>
        <taxon>Pseudomonadota</taxon>
        <taxon>Betaproteobacteria</taxon>
        <taxon>Burkholderiales</taxon>
        <taxon>Oxalobacteraceae</taxon>
        <taxon>Telluria group</taxon>
        <taxon>Duganella</taxon>
    </lineage>
</organism>
<dbReference type="Pfam" id="PF13289">
    <property type="entry name" value="SIR2_2"/>
    <property type="match status" value="1"/>
</dbReference>
<evidence type="ECO:0000313" key="2">
    <source>
        <dbReference type="Proteomes" id="UP000439986"/>
    </source>
</evidence>
<comment type="caution">
    <text evidence="1">The sequence shown here is derived from an EMBL/GenBank/DDBJ whole genome shotgun (WGS) entry which is preliminary data.</text>
</comment>
<sequence>MPTAASISVRETLALFDTQFSGLSKGTAQGEYAFWLGSGISRERVVGLDGVLATLIEFLQKKVTPVPACGYRAALDKIISMAAPSAAEQAQIDYAQPATSWPCFKDLLKRLWNQYSAVLSVEIPGEKLDFLLWVGLDFPKTFSAQQPDAEHLAIGMLALEGAVSELATANWDGLLEAAIQELGYDKTFYQIVVTGAEVRNPAAAANLYKFHGCALRAIDNEVEYRPLLVARTAQITGWKSNATFKITRDQLSALVQRRKTLMIGMSAQDENIKHLFASMNEVKGWKWTDKPSPIVFSAQELGDDQKNVLIGAYGEAEYEAHRDEICEAARFQAYAKPLLLGLLLHVLTAKLEILASVAPAPNLDLPSRAAIADGLKILRNRIAEAGNADRLALVRSIAANLARARHQLQNGSSDVGVQPYFPIDTEPAHRLANKLALKSSGQQEAAVALGLIGMEEQATNWTCSVDDPSLPTTGALRLTSTNATARVFFAANDATVTSLLDTGAFDETDSDAVIVCSGKISGRQQRNPSATMRTGTLGPRYIAFGPLLNSADDLAKLRDQFRGELGL</sequence>
<protein>
    <submittedName>
        <fullName evidence="1">SIR2 family protein</fullName>
    </submittedName>
</protein>
<reference evidence="1 2" key="1">
    <citation type="submission" date="2019-11" db="EMBL/GenBank/DDBJ databases">
        <title>Novel species isolated from a subtropical stream in China.</title>
        <authorList>
            <person name="Lu H."/>
        </authorList>
    </citation>
    <scope>NUCLEOTIDE SEQUENCE [LARGE SCALE GENOMIC DNA]</scope>
    <source>
        <strain evidence="1 2">FT26W</strain>
    </source>
</reference>
<gene>
    <name evidence="1" type="ORF">GJ698_26020</name>
</gene>
<name>A0A844D3W9_9BURK</name>
<accession>A0A844D3W9</accession>
<dbReference type="EMBL" id="WKJL01000028">
    <property type="protein sequence ID" value="MRW87533.1"/>
    <property type="molecule type" value="Genomic_DNA"/>
</dbReference>
<proteinExistence type="predicted"/>
<dbReference type="AlphaFoldDB" id="A0A844D3W9"/>
<dbReference type="RefSeq" id="WP_154360772.1">
    <property type="nucleotide sequence ID" value="NZ_WKJL01000028.1"/>
</dbReference>
<evidence type="ECO:0000313" key="1">
    <source>
        <dbReference type="EMBL" id="MRW87533.1"/>
    </source>
</evidence>
<keyword evidence="2" id="KW-1185">Reference proteome</keyword>
<dbReference type="Proteomes" id="UP000439986">
    <property type="component" value="Unassembled WGS sequence"/>
</dbReference>